<organism evidence="1 2">
    <name type="scientific">Parabacteroides goldsteinii CL02T12C30</name>
    <dbReference type="NCBI Taxonomy" id="999418"/>
    <lineage>
        <taxon>Bacteria</taxon>
        <taxon>Pseudomonadati</taxon>
        <taxon>Bacteroidota</taxon>
        <taxon>Bacteroidia</taxon>
        <taxon>Bacteroidales</taxon>
        <taxon>Tannerellaceae</taxon>
        <taxon>Parabacteroides</taxon>
    </lineage>
</organism>
<dbReference type="InterPro" id="IPR010982">
    <property type="entry name" value="Lambda_DNA-bd_dom_sf"/>
</dbReference>
<dbReference type="CDD" id="cd00093">
    <property type="entry name" value="HTH_XRE"/>
    <property type="match status" value="1"/>
</dbReference>
<dbReference type="RefSeq" id="WP_007657945.1">
    <property type="nucleotide sequence ID" value="NZ_JH976475.1"/>
</dbReference>
<dbReference type="InterPro" id="IPR001387">
    <property type="entry name" value="Cro/C1-type_HTH"/>
</dbReference>
<evidence type="ECO:0000313" key="1">
    <source>
        <dbReference type="EMBL" id="EKN09408.1"/>
    </source>
</evidence>
<proteinExistence type="predicted"/>
<dbReference type="OrthoDB" id="1073246at2"/>
<dbReference type="PATRIC" id="fig|999418.3.peg.4512"/>
<gene>
    <name evidence="1" type="ORF">HMPREF1076_04437</name>
</gene>
<dbReference type="EMBL" id="AGZO01000031">
    <property type="protein sequence ID" value="EKN09408.1"/>
    <property type="molecule type" value="Genomic_DNA"/>
</dbReference>
<dbReference type="SUPFAM" id="SSF47413">
    <property type="entry name" value="lambda repressor-like DNA-binding domains"/>
    <property type="match status" value="1"/>
</dbReference>
<dbReference type="GO" id="GO:0003677">
    <property type="term" value="F:DNA binding"/>
    <property type="evidence" value="ECO:0007669"/>
    <property type="project" value="InterPro"/>
</dbReference>
<comment type="caution">
    <text evidence="1">The sequence shown here is derived from an EMBL/GenBank/DDBJ whole genome shotgun (WGS) entry which is preliminary data.</text>
</comment>
<sequence length="74" mass="8482">MAFKDYVDSLPNLRDEKIKEIAKATCSHINTVYRWMNGSITPPPLKQKVISEVTGLPVEQLFPTTKINRHENID</sequence>
<dbReference type="AlphaFoldDB" id="K6A148"/>
<dbReference type="HOGENOM" id="CLU_2846175_0_0_10"/>
<evidence type="ECO:0008006" key="3">
    <source>
        <dbReference type="Google" id="ProtNLM"/>
    </source>
</evidence>
<accession>K6A148</accession>
<dbReference type="Proteomes" id="UP000006330">
    <property type="component" value="Unassembled WGS sequence"/>
</dbReference>
<name>K6A148_9BACT</name>
<protein>
    <recommendedName>
        <fullName evidence="3">HTH cro/C1-type domain-containing protein</fullName>
    </recommendedName>
</protein>
<reference evidence="1 2" key="1">
    <citation type="submission" date="2012-02" db="EMBL/GenBank/DDBJ databases">
        <title>The Genome Sequence of Parabacteroides goldsteinii CL02T12C30.</title>
        <authorList>
            <consortium name="The Broad Institute Genome Sequencing Platform"/>
            <person name="Earl A."/>
            <person name="Ward D."/>
            <person name="Feldgarden M."/>
            <person name="Gevers D."/>
            <person name="Zitomersky N.L."/>
            <person name="Coyne M.J."/>
            <person name="Comstock L.E."/>
            <person name="Young S.K."/>
            <person name="Zeng Q."/>
            <person name="Gargeya S."/>
            <person name="Fitzgerald M."/>
            <person name="Haas B."/>
            <person name="Abouelleil A."/>
            <person name="Alvarado L."/>
            <person name="Arachchi H.M."/>
            <person name="Berlin A."/>
            <person name="Chapman S.B."/>
            <person name="Gearin G."/>
            <person name="Goldberg J."/>
            <person name="Griggs A."/>
            <person name="Gujja S."/>
            <person name="Hansen M."/>
            <person name="Heiman D."/>
            <person name="Howarth C."/>
            <person name="Larimer J."/>
            <person name="Lui A."/>
            <person name="MacDonald P.J.P."/>
            <person name="McCowen C."/>
            <person name="Montmayeur A."/>
            <person name="Murphy C."/>
            <person name="Neiman D."/>
            <person name="Pearson M."/>
            <person name="Priest M."/>
            <person name="Roberts A."/>
            <person name="Saif S."/>
            <person name="Shea T."/>
            <person name="Sisk P."/>
            <person name="Stolte C."/>
            <person name="Sykes S."/>
            <person name="Wortman J."/>
            <person name="Nusbaum C."/>
            <person name="Birren B."/>
        </authorList>
    </citation>
    <scope>NUCLEOTIDE SEQUENCE [LARGE SCALE GENOMIC DNA]</scope>
    <source>
        <strain evidence="1 2">CL02T12C30</strain>
    </source>
</reference>
<evidence type="ECO:0000313" key="2">
    <source>
        <dbReference type="Proteomes" id="UP000006330"/>
    </source>
</evidence>